<protein>
    <submittedName>
        <fullName evidence="1">Uncharacterized protein</fullName>
    </submittedName>
</protein>
<gene>
    <name evidence="1" type="ORF">MNBD_NITROSPIRAE01-2372</name>
</gene>
<reference evidence="1" key="1">
    <citation type="submission" date="2018-06" db="EMBL/GenBank/DDBJ databases">
        <authorList>
            <person name="Zhirakovskaya E."/>
        </authorList>
    </citation>
    <scope>NUCLEOTIDE SEQUENCE</scope>
</reference>
<sequence length="36" mass="3880">MLNIQHRLSRMTAYGAILLSGFYLVSCTSSSKTTAG</sequence>
<feature type="non-terminal residue" evidence="1">
    <location>
        <position position="36"/>
    </location>
</feature>
<proteinExistence type="predicted"/>
<accession>A0A3B1D905</accession>
<organism evidence="1">
    <name type="scientific">hydrothermal vent metagenome</name>
    <dbReference type="NCBI Taxonomy" id="652676"/>
    <lineage>
        <taxon>unclassified sequences</taxon>
        <taxon>metagenomes</taxon>
        <taxon>ecological metagenomes</taxon>
    </lineage>
</organism>
<name>A0A3B1D905_9ZZZZ</name>
<dbReference type="AlphaFoldDB" id="A0A3B1D905"/>
<dbReference type="EMBL" id="UOGF01000035">
    <property type="protein sequence ID" value="VAX28235.1"/>
    <property type="molecule type" value="Genomic_DNA"/>
</dbReference>
<evidence type="ECO:0000313" key="1">
    <source>
        <dbReference type="EMBL" id="VAX28235.1"/>
    </source>
</evidence>